<dbReference type="AlphaFoldDB" id="A0A8K0DVQ1"/>
<comment type="caution">
    <text evidence="3">The sequence shown here is derived from an EMBL/GenBank/DDBJ whole genome shotgun (WGS) entry which is preliminary data.</text>
</comment>
<gene>
    <name evidence="3" type="ORF">FNV43_RR22206</name>
</gene>
<dbReference type="InterPro" id="IPR006941">
    <property type="entry name" value="RNase_CAF1"/>
</dbReference>
<dbReference type="PANTHER" id="PTHR15092">
    <property type="entry name" value="POLY A -SPECIFIC RIBONUCLEASE/TARGET OF EGR1, MEMBER 1"/>
    <property type="match status" value="1"/>
</dbReference>
<dbReference type="InterPro" id="IPR012337">
    <property type="entry name" value="RNaseH-like_sf"/>
</dbReference>
<dbReference type="Proteomes" id="UP000796880">
    <property type="component" value="Unassembled WGS sequence"/>
</dbReference>
<dbReference type="InterPro" id="IPR051181">
    <property type="entry name" value="CAF1_poly(A)_ribonucleases"/>
</dbReference>
<keyword evidence="4" id="KW-1185">Reference proteome</keyword>
<dbReference type="GO" id="GO:0000175">
    <property type="term" value="F:3'-5'-RNA exonuclease activity"/>
    <property type="evidence" value="ECO:0007669"/>
    <property type="project" value="TreeGrafter"/>
</dbReference>
<dbReference type="InterPro" id="IPR036397">
    <property type="entry name" value="RNaseH_sf"/>
</dbReference>
<dbReference type="OrthoDB" id="1432093at2759"/>
<dbReference type="GO" id="GO:0003723">
    <property type="term" value="F:RNA binding"/>
    <property type="evidence" value="ECO:0007669"/>
    <property type="project" value="TreeGrafter"/>
</dbReference>
<dbReference type="Pfam" id="PF04857">
    <property type="entry name" value="CAF1"/>
    <property type="match status" value="1"/>
</dbReference>
<name>A0A8K0DVQ1_9ROSA</name>
<evidence type="ECO:0000256" key="1">
    <source>
        <dbReference type="ARBA" id="ARBA00001968"/>
    </source>
</evidence>
<dbReference type="PANTHER" id="PTHR15092:SF42">
    <property type="entry name" value="POLY(A)-SPECIFIC RIBONUCLEASE PARN-LIKE"/>
    <property type="match status" value="1"/>
</dbReference>
<comment type="similarity">
    <text evidence="2">Belongs to the CAF1 family.</text>
</comment>
<reference evidence="3" key="1">
    <citation type="submission" date="2020-03" db="EMBL/GenBank/DDBJ databases">
        <title>A high-quality chromosome-level genome assembly of a woody plant with both climbing and erect habits, Rhamnella rubrinervis.</title>
        <authorList>
            <person name="Lu Z."/>
            <person name="Yang Y."/>
            <person name="Zhu X."/>
            <person name="Sun Y."/>
        </authorList>
    </citation>
    <scope>NUCLEOTIDE SEQUENCE</scope>
    <source>
        <strain evidence="3">BYM</strain>
        <tissue evidence="3">Leaf</tissue>
    </source>
</reference>
<comment type="cofactor">
    <cofactor evidence="1">
        <name>a divalent metal cation</name>
        <dbReference type="ChEBI" id="CHEBI:60240"/>
    </cofactor>
</comment>
<accession>A0A8K0DVQ1</accession>
<dbReference type="SUPFAM" id="SSF53098">
    <property type="entry name" value="Ribonuclease H-like"/>
    <property type="match status" value="1"/>
</dbReference>
<proteinExistence type="inferred from homology"/>
<sequence>MASLRLLLQRRCLCTKVSKKWSVKQVTKSNFAESLEEIKDNISTSDFVAVSLQRTGSFSAPWQRILPFDTAETAYFKAKYAAEKFQLLQFAVCPFTISASNLIAHPDAILQFSCQTSYLTSMAQEGFDFNACIYDGISYLSRVQESAAKVRMGNPTPITYGTNPSSTPSVADAVFIERIKSRMKYWKNACKSSSSRTDDALLSSLRKLITASEFYGCRPCMNIGMLREFSDELVPLIIPAKSGGTQAVRLVLTSSKEDKDMFETELRHHEEEQNKKVRGFREVIDLISTSQKPVVSHNSLNDFTFIYSKFIAPLPPNIEEFASSLRLVFSNVLDVNHLMKVIGPLGKVTNIPVAISYLNNRFFAPVDIEISHQATENEGKMHGHNVVRICHLFAKLCSILKITHTDTSSDNELFPLALKEYTNIFNVFSTSIKEINEDISVWTKNMRKVSCEQSVFLWGFGRGMTAGKLKSLLQRSHDVFSEEFDVRLVDKICAIVVFWQPGLSATFLEVMNSEEVCGSLREMVSEGLRAVPYETYKRVCSLGIWEADLTESLVKAMEDPDDHLVEANPETKLREIYCSSDFMIYLDEL</sequence>
<evidence type="ECO:0000256" key="2">
    <source>
        <dbReference type="ARBA" id="ARBA00008372"/>
    </source>
</evidence>
<dbReference type="EMBL" id="VOIH02000010">
    <property type="protein sequence ID" value="KAF3435119.1"/>
    <property type="molecule type" value="Genomic_DNA"/>
</dbReference>
<protein>
    <submittedName>
        <fullName evidence="3">Uncharacterized protein</fullName>
    </submittedName>
</protein>
<evidence type="ECO:0000313" key="3">
    <source>
        <dbReference type="EMBL" id="KAF3435119.1"/>
    </source>
</evidence>
<dbReference type="Gene3D" id="3.30.420.10">
    <property type="entry name" value="Ribonuclease H-like superfamily/Ribonuclease H"/>
    <property type="match status" value="2"/>
</dbReference>
<organism evidence="3 4">
    <name type="scientific">Rhamnella rubrinervis</name>
    <dbReference type="NCBI Taxonomy" id="2594499"/>
    <lineage>
        <taxon>Eukaryota</taxon>
        <taxon>Viridiplantae</taxon>
        <taxon>Streptophyta</taxon>
        <taxon>Embryophyta</taxon>
        <taxon>Tracheophyta</taxon>
        <taxon>Spermatophyta</taxon>
        <taxon>Magnoliopsida</taxon>
        <taxon>eudicotyledons</taxon>
        <taxon>Gunneridae</taxon>
        <taxon>Pentapetalae</taxon>
        <taxon>rosids</taxon>
        <taxon>fabids</taxon>
        <taxon>Rosales</taxon>
        <taxon>Rhamnaceae</taxon>
        <taxon>rhamnoid group</taxon>
        <taxon>Rhamneae</taxon>
        <taxon>Rhamnella</taxon>
    </lineage>
</organism>
<evidence type="ECO:0000313" key="4">
    <source>
        <dbReference type="Proteomes" id="UP000796880"/>
    </source>
</evidence>